<dbReference type="Proteomes" id="UP001280121">
    <property type="component" value="Unassembled WGS sequence"/>
</dbReference>
<protein>
    <submittedName>
        <fullName evidence="2">Uncharacterized protein</fullName>
    </submittedName>
</protein>
<evidence type="ECO:0000256" key="1">
    <source>
        <dbReference type="SAM" id="MobiDB-lite"/>
    </source>
</evidence>
<reference evidence="2" key="1">
    <citation type="journal article" date="2023" name="Plant J.">
        <title>Genome sequences and population genomics provide insights into the demographic history, inbreeding, and mutation load of two 'living fossil' tree species of Dipteronia.</title>
        <authorList>
            <person name="Feng Y."/>
            <person name="Comes H.P."/>
            <person name="Chen J."/>
            <person name="Zhu S."/>
            <person name="Lu R."/>
            <person name="Zhang X."/>
            <person name="Li P."/>
            <person name="Qiu J."/>
            <person name="Olsen K.M."/>
            <person name="Qiu Y."/>
        </authorList>
    </citation>
    <scope>NUCLEOTIDE SEQUENCE</scope>
    <source>
        <strain evidence="2">KIB01</strain>
    </source>
</reference>
<dbReference type="EMBL" id="JANJYI010000003">
    <property type="protein sequence ID" value="KAK2655726.1"/>
    <property type="molecule type" value="Genomic_DNA"/>
</dbReference>
<evidence type="ECO:0000313" key="3">
    <source>
        <dbReference type="Proteomes" id="UP001280121"/>
    </source>
</evidence>
<gene>
    <name evidence="2" type="ORF">Ddye_008778</name>
</gene>
<keyword evidence="3" id="KW-1185">Reference proteome</keyword>
<dbReference type="AlphaFoldDB" id="A0AAD9XA46"/>
<sequence length="93" mass="10194">MNLKPISKGEASSGTEEIRWPDLRLSSDQPSSAMEPSPNLVALPHTAAVTAIEALKDWLHTYPLKKEEEGTMTPSSVLLCSTLEDQKSPHRPL</sequence>
<feature type="region of interest" description="Disordered" evidence="1">
    <location>
        <begin position="1"/>
        <end position="37"/>
    </location>
</feature>
<accession>A0AAD9XA46</accession>
<organism evidence="2 3">
    <name type="scientific">Dipteronia dyeriana</name>
    <dbReference type="NCBI Taxonomy" id="168575"/>
    <lineage>
        <taxon>Eukaryota</taxon>
        <taxon>Viridiplantae</taxon>
        <taxon>Streptophyta</taxon>
        <taxon>Embryophyta</taxon>
        <taxon>Tracheophyta</taxon>
        <taxon>Spermatophyta</taxon>
        <taxon>Magnoliopsida</taxon>
        <taxon>eudicotyledons</taxon>
        <taxon>Gunneridae</taxon>
        <taxon>Pentapetalae</taxon>
        <taxon>rosids</taxon>
        <taxon>malvids</taxon>
        <taxon>Sapindales</taxon>
        <taxon>Sapindaceae</taxon>
        <taxon>Hippocastanoideae</taxon>
        <taxon>Acereae</taxon>
        <taxon>Dipteronia</taxon>
    </lineage>
</organism>
<proteinExistence type="predicted"/>
<name>A0AAD9XA46_9ROSI</name>
<evidence type="ECO:0000313" key="2">
    <source>
        <dbReference type="EMBL" id="KAK2655726.1"/>
    </source>
</evidence>
<comment type="caution">
    <text evidence="2">The sequence shown here is derived from an EMBL/GenBank/DDBJ whole genome shotgun (WGS) entry which is preliminary data.</text>
</comment>